<dbReference type="Gene3D" id="3.40.50.720">
    <property type="entry name" value="NAD(P)-binding Rossmann-like Domain"/>
    <property type="match status" value="1"/>
</dbReference>
<dbReference type="PROSITE" id="PS00061">
    <property type="entry name" value="ADH_SHORT"/>
    <property type="match status" value="1"/>
</dbReference>
<dbReference type="SUPFAM" id="SSF51735">
    <property type="entry name" value="NAD(P)-binding Rossmann-fold domains"/>
    <property type="match status" value="1"/>
</dbReference>
<dbReference type="InterPro" id="IPR002347">
    <property type="entry name" value="SDR_fam"/>
</dbReference>
<dbReference type="PRINTS" id="PR00081">
    <property type="entry name" value="GDHRDH"/>
</dbReference>
<organism evidence="3 4">
    <name type="scientific">Hydrogenoanaerobacterium saccharovorans</name>
    <dbReference type="NCBI Taxonomy" id="474960"/>
    <lineage>
        <taxon>Bacteria</taxon>
        <taxon>Bacillati</taxon>
        <taxon>Bacillota</taxon>
        <taxon>Clostridia</taxon>
        <taxon>Eubacteriales</taxon>
        <taxon>Oscillospiraceae</taxon>
        <taxon>Hydrogenoanaerobacterium</taxon>
    </lineage>
</organism>
<name>A0ABS2GK61_9FIRM</name>
<comment type="caution">
    <text evidence="3">The sequence shown here is derived from an EMBL/GenBank/DDBJ whole genome shotgun (WGS) entry which is preliminary data.</text>
</comment>
<reference evidence="3 4" key="1">
    <citation type="journal article" date="2021" name="Sci. Rep.">
        <title>The distribution of antibiotic resistance genes in chicken gut microbiota commensals.</title>
        <authorList>
            <person name="Juricova H."/>
            <person name="Matiasovicova J."/>
            <person name="Kubasova T."/>
            <person name="Cejkova D."/>
            <person name="Rychlik I."/>
        </authorList>
    </citation>
    <scope>NUCLEOTIDE SEQUENCE [LARGE SCALE GENOMIC DNA]</scope>
    <source>
        <strain evidence="3 4">An564</strain>
    </source>
</reference>
<comment type="similarity">
    <text evidence="1">Belongs to the short-chain dehydrogenases/reductases (SDR) family.</text>
</comment>
<keyword evidence="2" id="KW-0560">Oxidoreductase</keyword>
<dbReference type="Proteomes" id="UP000724149">
    <property type="component" value="Unassembled WGS sequence"/>
</dbReference>
<evidence type="ECO:0000313" key="3">
    <source>
        <dbReference type="EMBL" id="MBM6922084.1"/>
    </source>
</evidence>
<gene>
    <name evidence="3" type="ORF">H9X81_00020</name>
</gene>
<evidence type="ECO:0000256" key="2">
    <source>
        <dbReference type="ARBA" id="ARBA00023002"/>
    </source>
</evidence>
<sequence>MDYKGKKVLVTGGASGIGREIALEYARAGALVIVADKDYEGDRFVRGELRPIMPECCFFHCDLALSSACENLMQSIFEQFDDLDIIINNAGVSQFCSLWEETVEHWDYVLNSNLRAMFLISREYMINRRKKGYKERYGRIVNISSTRSLMSEEGTEAYTASKGGVTALTHALAVSFAPYAVTVNSISPGWICCDGYDQLKYADHRQHLSGRVGKPEDVASACFFLTDEKNDFINGQDLVVDGGMTKKMIYLD</sequence>
<dbReference type="InterPro" id="IPR036291">
    <property type="entry name" value="NAD(P)-bd_dom_sf"/>
</dbReference>
<dbReference type="InterPro" id="IPR020904">
    <property type="entry name" value="Sc_DH/Rdtase_CS"/>
</dbReference>
<dbReference type="Pfam" id="PF13561">
    <property type="entry name" value="adh_short_C2"/>
    <property type="match status" value="1"/>
</dbReference>
<dbReference type="PANTHER" id="PTHR24321:SF8">
    <property type="entry name" value="ESTRADIOL 17-BETA-DEHYDROGENASE 8-RELATED"/>
    <property type="match status" value="1"/>
</dbReference>
<evidence type="ECO:0000313" key="4">
    <source>
        <dbReference type="Proteomes" id="UP000724149"/>
    </source>
</evidence>
<accession>A0ABS2GK61</accession>
<proteinExistence type="inferred from homology"/>
<dbReference type="PRINTS" id="PR00080">
    <property type="entry name" value="SDRFAMILY"/>
</dbReference>
<keyword evidence="4" id="KW-1185">Reference proteome</keyword>
<dbReference type="PANTHER" id="PTHR24321">
    <property type="entry name" value="DEHYDROGENASES, SHORT CHAIN"/>
    <property type="match status" value="1"/>
</dbReference>
<dbReference type="EMBL" id="JACSNR010000001">
    <property type="protein sequence ID" value="MBM6922084.1"/>
    <property type="molecule type" value="Genomic_DNA"/>
</dbReference>
<protein>
    <submittedName>
        <fullName evidence="3">SDR family oxidoreductase</fullName>
    </submittedName>
</protein>
<dbReference type="RefSeq" id="WP_191391821.1">
    <property type="nucleotide sequence ID" value="NZ_JACSNR010000001.1"/>
</dbReference>
<evidence type="ECO:0000256" key="1">
    <source>
        <dbReference type="ARBA" id="ARBA00006484"/>
    </source>
</evidence>